<dbReference type="EMBL" id="JACHOV010000001">
    <property type="protein sequence ID" value="MBB4640034.1"/>
    <property type="molecule type" value="Genomic_DNA"/>
</dbReference>
<dbReference type="PANTHER" id="PTHR16255">
    <property type="entry name" value="REQUIRED FOR MEIOTIC NUCLEAR DIVISION PROTEIN 1 HOMOLOG"/>
    <property type="match status" value="1"/>
</dbReference>
<dbReference type="PANTHER" id="PTHR16255:SF1">
    <property type="entry name" value="REQUIRED FOR MEIOTIC NUCLEAR DIVISION PROTEIN 1 HOMOLOG"/>
    <property type="match status" value="1"/>
</dbReference>
<comment type="caution">
    <text evidence="2">The sequence shown here is derived from an EMBL/GenBank/DDBJ whole genome shotgun (WGS) entry which is preliminary data.</text>
</comment>
<proteinExistence type="predicted"/>
<keyword evidence="3" id="KW-1185">Reference proteome</keyword>
<evidence type="ECO:0000313" key="2">
    <source>
        <dbReference type="EMBL" id="MBB4640034.1"/>
    </source>
</evidence>
<evidence type="ECO:0000313" key="3">
    <source>
        <dbReference type="Proteomes" id="UP000575068"/>
    </source>
</evidence>
<dbReference type="InterPro" id="IPR051624">
    <property type="entry name" value="RMD1/Sad1-interacting"/>
</dbReference>
<sequence>MNIQKPVTTSSPVAARPPMVGVREVVGSSLGGPLKRAKVRAILVGERIDTRNLAGFVEPESLETEGLGAVFVFRYGVLVLFGAKDGIEQDLLERLKDHIIDPLDVPEIEKASVEIRPSADEQVDSSGHIILREGGIERLLLVATVLARSVVLARDESRIAQTFDRIEPLVTALRSRGRAGLPIRRVMQDIGEVLDARHRVVGRAQVGEKPDLLWDHPELDRLYARLEAEYELDERAEVIGAKLEVIGDTADALLNLVQDKRAVRLELAIIALIAFEVALTVYDRWLV</sequence>
<dbReference type="InterPro" id="IPR003734">
    <property type="entry name" value="DUF155"/>
</dbReference>
<evidence type="ECO:0000259" key="1">
    <source>
        <dbReference type="Pfam" id="PF02582"/>
    </source>
</evidence>
<dbReference type="RefSeq" id="WP_184473876.1">
    <property type="nucleotide sequence ID" value="NZ_JACHOV010000001.1"/>
</dbReference>
<feature type="domain" description="DUF155" evidence="1">
    <location>
        <begin position="70"/>
        <end position="239"/>
    </location>
</feature>
<organism evidence="2 3">
    <name type="scientific">Rhizorhapis suberifaciens</name>
    <name type="common">corky root of lettuce</name>
    <dbReference type="NCBI Taxonomy" id="13656"/>
    <lineage>
        <taxon>Bacteria</taxon>
        <taxon>Pseudomonadati</taxon>
        <taxon>Pseudomonadota</taxon>
        <taxon>Alphaproteobacteria</taxon>
        <taxon>Sphingomonadales</taxon>
        <taxon>Sphingomonadaceae</taxon>
        <taxon>Rhizorhapis</taxon>
    </lineage>
</organism>
<dbReference type="AlphaFoldDB" id="A0A840HR53"/>
<reference evidence="2 3" key="1">
    <citation type="submission" date="2020-08" db="EMBL/GenBank/DDBJ databases">
        <title>Genomic Encyclopedia of Type Strains, Phase IV (KMG-IV): sequencing the most valuable type-strain genomes for metagenomic binning, comparative biology and taxonomic classification.</title>
        <authorList>
            <person name="Goeker M."/>
        </authorList>
    </citation>
    <scope>NUCLEOTIDE SEQUENCE [LARGE SCALE GENOMIC DNA]</scope>
    <source>
        <strain evidence="2 3">DSM 7465</strain>
    </source>
</reference>
<name>A0A840HR53_9SPHN</name>
<gene>
    <name evidence="2" type="ORF">HNQ99_000314</name>
</gene>
<dbReference type="Proteomes" id="UP000575068">
    <property type="component" value="Unassembled WGS sequence"/>
</dbReference>
<protein>
    <submittedName>
        <fullName evidence="2">Putative Rmd1/YagE family protein</fullName>
    </submittedName>
</protein>
<dbReference type="Pfam" id="PF02582">
    <property type="entry name" value="DUF155"/>
    <property type="match status" value="1"/>
</dbReference>
<accession>A0A840HR53</accession>